<dbReference type="KEGG" id="mmai:sS8_4161"/>
<proteinExistence type="predicted"/>
<dbReference type="EMBL" id="AP017928">
    <property type="protein sequence ID" value="BBA36091.1"/>
    <property type="molecule type" value="Genomic_DNA"/>
</dbReference>
<dbReference type="AlphaFoldDB" id="A0A250KYM6"/>
<dbReference type="RefSeq" id="WP_119631329.1">
    <property type="nucleotide sequence ID" value="NZ_AP017928.1"/>
</dbReference>
<keyword evidence="3" id="KW-1185">Reference proteome</keyword>
<feature type="chain" id="PRO_5012242097" evidence="1">
    <location>
        <begin position="27"/>
        <end position="531"/>
    </location>
</feature>
<feature type="signal peptide" evidence="1">
    <location>
        <begin position="1"/>
        <end position="26"/>
    </location>
</feature>
<sequence length="531" mass="57582">MIKCCWRVIFPVTFLVLQSAATVAEAESTTVLAKAVVDECWNGCGMPYIAASANGACPSDTLPKRNQAYVWGLTRWNQNVWIGTGPNIAGIASTVGGGTQECALTYDPSGRLINVLEGGLSQYPGVPEPLRGFLGDWRTPQVWIYDTETKTRTNVTPNDSLINQTLGLRAAGAANGVILLAGPGRLGVSVNMFAFDAETKEYLGSRSFARYANIRKFVPWQGVVYTGVQTLVGSGEILRWSGTRADPFSFTTVGIVDNDAVNLAVHEERLFVATWRPSTMSSSVGILFDTDNPPAGIWMSPPIPAGGLRVFHAGLWTKVWEVTNYEVDDLIASTQGVGDLASFAGYLYWGHMNPPWSVYNTFVNAYGEPANPEETRKNLWRAIPIFRGRNFASSPEIELLYGETQLPKYDGNAWQTVNNRLGGATPRFGASGFDVPTNVYTWTMAVFDGRLWVGTLDSDFAGISSTDPGADLWVFPDGNSKAEAWTVDGFGHPETAGVRTMIPSNDTLFVGTSSRANLSPDGGWKLIGIKP</sequence>
<keyword evidence="1" id="KW-0732">Signal</keyword>
<gene>
    <name evidence="2" type="ORF">sS8_4161</name>
</gene>
<evidence type="ECO:0000313" key="3">
    <source>
        <dbReference type="Proteomes" id="UP000266313"/>
    </source>
</evidence>
<organism evidence="2 3">
    <name type="scientific">Methylocaldum marinum</name>
    <dbReference type="NCBI Taxonomy" id="1432792"/>
    <lineage>
        <taxon>Bacteria</taxon>
        <taxon>Pseudomonadati</taxon>
        <taxon>Pseudomonadota</taxon>
        <taxon>Gammaproteobacteria</taxon>
        <taxon>Methylococcales</taxon>
        <taxon>Methylococcaceae</taxon>
        <taxon>Methylocaldum</taxon>
    </lineage>
</organism>
<evidence type="ECO:0000256" key="1">
    <source>
        <dbReference type="SAM" id="SignalP"/>
    </source>
</evidence>
<dbReference type="Proteomes" id="UP000266313">
    <property type="component" value="Chromosome"/>
</dbReference>
<protein>
    <submittedName>
        <fullName evidence="2">Uncharacterized protein</fullName>
    </submittedName>
</protein>
<evidence type="ECO:0000313" key="2">
    <source>
        <dbReference type="EMBL" id="BBA36091.1"/>
    </source>
</evidence>
<name>A0A250KYM6_9GAMM</name>
<reference evidence="2 3" key="1">
    <citation type="submission" date="2016-12" db="EMBL/GenBank/DDBJ databases">
        <title>Genome sequencing of Methylocaldum marinum.</title>
        <authorList>
            <person name="Takeuchi M."/>
            <person name="Kamagata Y."/>
            <person name="Hiraoka S."/>
            <person name="Oshima K."/>
            <person name="Hattori M."/>
            <person name="Iwasaki W."/>
        </authorList>
    </citation>
    <scope>NUCLEOTIDE SEQUENCE [LARGE SCALE GENOMIC DNA]</scope>
    <source>
        <strain evidence="2 3">S8</strain>
    </source>
</reference>
<accession>A0A250KYM6</accession>
<dbReference type="OrthoDB" id="6247680at2"/>